<comment type="pathway">
    <text evidence="1">Glycolipid biosynthesis; glycosylphosphatidylinositol-anchor biosynthesis.</text>
</comment>
<keyword evidence="4" id="KW-0472">Membrane</keyword>
<evidence type="ECO:0000256" key="2">
    <source>
        <dbReference type="ARBA" id="ARBA00009610"/>
    </source>
</evidence>
<evidence type="ECO:0000256" key="3">
    <source>
        <dbReference type="SAM" id="MobiDB-lite"/>
    </source>
</evidence>
<dbReference type="Pfam" id="PF10181">
    <property type="entry name" value="PIG-H"/>
    <property type="match status" value="1"/>
</dbReference>
<dbReference type="AlphaFoldDB" id="A0A423WLP6"/>
<dbReference type="OrthoDB" id="6256716at2759"/>
<keyword evidence="4" id="KW-1133">Transmembrane helix</keyword>
<dbReference type="EMBL" id="LJZO01000002">
    <property type="protein sequence ID" value="ROW04336.1"/>
    <property type="molecule type" value="Genomic_DNA"/>
</dbReference>
<evidence type="ECO:0000313" key="7">
    <source>
        <dbReference type="Proteomes" id="UP000284375"/>
    </source>
</evidence>
<dbReference type="UniPathway" id="UPA00196"/>
<reference evidence="6 7" key="1">
    <citation type="submission" date="2015-09" db="EMBL/GenBank/DDBJ databases">
        <title>Host preference determinants of Valsa canker pathogens revealed by comparative genomics.</title>
        <authorList>
            <person name="Yin Z."/>
            <person name="Huang L."/>
        </authorList>
    </citation>
    <scope>NUCLEOTIDE SEQUENCE [LARGE SCALE GENOMIC DNA]</scope>
    <source>
        <strain evidence="6 7">YSFL</strain>
    </source>
</reference>
<feature type="region of interest" description="Disordered" evidence="3">
    <location>
        <begin position="102"/>
        <end position="134"/>
    </location>
</feature>
<evidence type="ECO:0000256" key="1">
    <source>
        <dbReference type="ARBA" id="ARBA00004687"/>
    </source>
</evidence>
<proteinExistence type="inferred from homology"/>
<evidence type="ECO:0000256" key="4">
    <source>
        <dbReference type="SAM" id="Phobius"/>
    </source>
</evidence>
<feature type="compositionally biased region" description="Polar residues" evidence="3">
    <location>
        <begin position="102"/>
        <end position="111"/>
    </location>
</feature>
<accession>A0A423WLP6</accession>
<evidence type="ECO:0000259" key="5">
    <source>
        <dbReference type="Pfam" id="PF10181"/>
    </source>
</evidence>
<dbReference type="InterPro" id="IPR019328">
    <property type="entry name" value="PIGH-H_dom"/>
</dbReference>
<keyword evidence="4" id="KW-0812">Transmembrane</keyword>
<feature type="compositionally biased region" description="Low complexity" evidence="3">
    <location>
        <begin position="112"/>
        <end position="131"/>
    </location>
</feature>
<name>A0A423WLP6_CYTCH</name>
<dbReference type="PANTHER" id="PTHR15231:SF1">
    <property type="entry name" value="PHOSPHATIDYLINOSITOL N-ACETYLGLUCOSAMINYLTRANSFERASE SUBUNIT H"/>
    <property type="match status" value="1"/>
</dbReference>
<protein>
    <recommendedName>
        <fullName evidence="5">Phosphatidylinositol N-acetylglucosaminyltransferase subunit H conserved domain-containing protein</fullName>
    </recommendedName>
</protein>
<feature type="transmembrane region" description="Helical" evidence="4">
    <location>
        <begin position="34"/>
        <end position="58"/>
    </location>
</feature>
<gene>
    <name evidence="6" type="ORF">VSDG_01156</name>
</gene>
<organism evidence="6 7">
    <name type="scientific">Cytospora chrysosperma</name>
    <name type="common">Cytospora canker fungus</name>
    <name type="synonym">Sphaeria chrysosperma</name>
    <dbReference type="NCBI Taxonomy" id="252740"/>
    <lineage>
        <taxon>Eukaryota</taxon>
        <taxon>Fungi</taxon>
        <taxon>Dikarya</taxon>
        <taxon>Ascomycota</taxon>
        <taxon>Pezizomycotina</taxon>
        <taxon>Sordariomycetes</taxon>
        <taxon>Sordariomycetidae</taxon>
        <taxon>Diaporthales</taxon>
        <taxon>Cytosporaceae</taxon>
        <taxon>Cytospora</taxon>
    </lineage>
</organism>
<comment type="similarity">
    <text evidence="2">Belongs to the PIGH family.</text>
</comment>
<comment type="caution">
    <text evidence="6">The sequence shown here is derived from an EMBL/GenBank/DDBJ whole genome shotgun (WGS) entry which is preliminary data.</text>
</comment>
<feature type="domain" description="Phosphatidylinositol N-acetylglucosaminyltransferase subunit H conserved" evidence="5">
    <location>
        <begin position="192"/>
        <end position="259"/>
    </location>
</feature>
<dbReference type="GO" id="GO:0000506">
    <property type="term" value="C:glycosylphosphatidylinositol-N-acetylglucosaminyltransferase (GPI-GnT) complex"/>
    <property type="evidence" value="ECO:0007669"/>
    <property type="project" value="InterPro"/>
</dbReference>
<dbReference type="GO" id="GO:0006506">
    <property type="term" value="P:GPI anchor biosynthetic process"/>
    <property type="evidence" value="ECO:0007669"/>
    <property type="project" value="UniProtKB-UniPathway"/>
</dbReference>
<sequence>MLTTAPHLHVRRPSPTTAKFTVSTCPPTTLSLRILLAVVFLLRLLLGLSVLLLLYSAWTLSPYYRHAHATNIATATPTATGLSTIVSSGEHVRLLHESSSNVVGGNVNAPTKNNDNYYSNNNNNNNNKNDNQQLPSTSYLTDCAGYVLRAAHLSPLGQASQQVASSLPAYLLLPLCAALGYLTTLRIHTTESLLVLRGLGIQTSSTGGSYLAGWRAGTRFIPTEKIRDVLINEAFRGFAVRYYLVVVVDGEEDVVVVFPRLLPRRRIVEAVWRGVRGCLWEPDGSVPVGKRWDEKAATSALTSTTVLLLPDRIPPVPHRPHLLRVVEPLALRPPVIHVLGALQQVLLQQRHVVAHVPRPVAPLVHPRAGPRLGLARLRPGRGHLGVRGRPAQARLAGHPVQQPVGEDLVHLSLAPVLPQLARHAPPAAQAAERVARALALAHVQPLDLVRRAVPAVPPEDAVPQHQRRVLGEDVGRPPGVPRRVEQRRHHRRVLQALAHQEKHRHHAPDLVPQEGRPAHVEVVYFGVGHGAVTAAVAARGVVGVVGVAELRAGQVGDGRVDAVHLDDIRLEDAPREVGDLLARIDLAEVAEVVHALEVPGGFSHGVYVEPAFPWLGPCLAVVVAASVRFGVLFFALRAPVAIVVLEEAG</sequence>
<dbReference type="Proteomes" id="UP000284375">
    <property type="component" value="Unassembled WGS sequence"/>
</dbReference>
<dbReference type="InterPro" id="IPR044215">
    <property type="entry name" value="PIG-H"/>
</dbReference>
<evidence type="ECO:0000313" key="6">
    <source>
        <dbReference type="EMBL" id="ROW04336.1"/>
    </source>
</evidence>
<dbReference type="STRING" id="252740.A0A423WLP6"/>
<dbReference type="PANTHER" id="PTHR15231">
    <property type="entry name" value="PHOSPHATIDYLINOSITOL N-ACETYLGLUCOSAMINYLTRANSFERASE SUBUNIT H"/>
    <property type="match status" value="1"/>
</dbReference>
<keyword evidence="7" id="KW-1185">Reference proteome</keyword>